<keyword evidence="1" id="KW-1185">Reference proteome</keyword>
<proteinExistence type="predicted"/>
<dbReference type="Gene3D" id="3.40.50.11980">
    <property type="match status" value="1"/>
</dbReference>
<dbReference type="WBParaSite" id="PSU_v2.g6371.t1">
    <property type="protein sequence ID" value="PSU_v2.g6371.t1"/>
    <property type="gene ID" value="PSU_v2.g6371"/>
</dbReference>
<reference evidence="2" key="1">
    <citation type="submission" date="2022-11" db="UniProtKB">
        <authorList>
            <consortium name="WormBaseParasite"/>
        </authorList>
    </citation>
    <scope>IDENTIFICATION</scope>
</reference>
<evidence type="ECO:0000313" key="2">
    <source>
        <dbReference type="WBParaSite" id="PSU_v2.g6371.t1"/>
    </source>
</evidence>
<dbReference type="AlphaFoldDB" id="A0A914Z1Y5"/>
<evidence type="ECO:0000313" key="1">
    <source>
        <dbReference type="Proteomes" id="UP000887577"/>
    </source>
</evidence>
<dbReference type="Proteomes" id="UP000887577">
    <property type="component" value="Unplaced"/>
</dbReference>
<sequence>MLLHGLRSFCRPMKNVINAQFSFYLFNQLNIGRYNYNFNRFYVIYGDSSLKEHRNARIIYDIGVVDDKEPDYFVNLEKLRECEAQRERSYNPRDFSRAISSCLQLQRFKLGISIIDFLLTRNVAANRDMINIFKLISEAYTHQAISFEKGKDMIEKLVPLIQNLPPFISSQFNETAKLFLEKNIDDTLNNDQSAAVVIPEEKLFVTLLTHAIRRRDLDELRKLALRYPSFSSYGTPLFDEWFKWVEEVPSQAAELVQIFMDSMTMNYLELPTEFFHNFIDRYNKIPHLPSFKRVQLNSTRECTNCSSKFDPKPSFTDEEFDEFSKYVFEYAKRSQIHVKELARIELTYVPNMIYGTSYLGNIKLLKIFVEQLLANFSAVGLISKFPLPPKIASEILQLDKVFYFKTHTTSYDDDMMLLLIYTKCGKDTYYVTNDQFRDHLRRLDESNCSIPKNRVNKILGVRNLQMNKTAGMLEKPSEISPFVQKTSSGYHVPLRHTFVTAKESYDYYCCHKLF</sequence>
<protein>
    <submittedName>
        <fullName evidence="2">Mitochondrial ribonuclease P protein 3</fullName>
    </submittedName>
</protein>
<accession>A0A914Z1Y5</accession>
<organism evidence="1 2">
    <name type="scientific">Panagrolaimus superbus</name>
    <dbReference type="NCBI Taxonomy" id="310955"/>
    <lineage>
        <taxon>Eukaryota</taxon>
        <taxon>Metazoa</taxon>
        <taxon>Ecdysozoa</taxon>
        <taxon>Nematoda</taxon>
        <taxon>Chromadorea</taxon>
        <taxon>Rhabditida</taxon>
        <taxon>Tylenchina</taxon>
        <taxon>Panagrolaimomorpha</taxon>
        <taxon>Panagrolaimoidea</taxon>
        <taxon>Panagrolaimidae</taxon>
        <taxon>Panagrolaimus</taxon>
    </lineage>
</organism>
<name>A0A914Z1Y5_9BILA</name>